<reference evidence="3 4" key="1">
    <citation type="submission" date="2016-12" db="EMBL/GenBank/DDBJ databases">
        <title>Comparison of Traditional DNA-DNA Hybridization with In Silico Genomic Analysis.</title>
        <authorList>
            <person name="Nicholson A.C."/>
            <person name="Humrighouse B.W."/>
            <person name="Graziano J."/>
            <person name="Lasker B."/>
            <person name="Whitney A.M."/>
            <person name="Mcquiston J.R."/>
        </authorList>
    </citation>
    <scope>NUCLEOTIDE SEQUENCE [LARGE SCALE GENOMIC DNA]</scope>
    <source>
        <strain evidence="3 4">H2240</strain>
    </source>
</reference>
<dbReference type="PIRSF" id="PIRSF029063">
    <property type="entry name" value="IV_sec_VirJ"/>
    <property type="match status" value="1"/>
</dbReference>
<dbReference type="Pfam" id="PF06057">
    <property type="entry name" value="VirJ"/>
    <property type="match status" value="1"/>
</dbReference>
<dbReference type="Gene3D" id="3.40.50.1820">
    <property type="entry name" value="alpha/beta hydrolase"/>
    <property type="match status" value="2"/>
</dbReference>
<dbReference type="EMBL" id="NIPW01000041">
    <property type="protein sequence ID" value="OWJ75214.1"/>
    <property type="molecule type" value="Genomic_DNA"/>
</dbReference>
<keyword evidence="4" id="KW-1185">Reference proteome</keyword>
<dbReference type="RefSeq" id="WP_088216723.1">
    <property type="nucleotide sequence ID" value="NZ_NIPW01000041.1"/>
</dbReference>
<dbReference type="InterPro" id="IPR011225">
    <property type="entry name" value="IV_sec_VirJ"/>
</dbReference>
<proteinExistence type="predicted"/>
<keyword evidence="1" id="KW-0732">Signal</keyword>
<protein>
    <submittedName>
        <fullName evidence="3">Virulence factor</fullName>
    </submittedName>
</protein>
<organism evidence="3 4">
    <name type="scientific">Haematobacter genomosp. 1</name>
    <dbReference type="NCBI Taxonomy" id="366618"/>
    <lineage>
        <taxon>Bacteria</taxon>
        <taxon>Pseudomonadati</taxon>
        <taxon>Pseudomonadota</taxon>
        <taxon>Alphaproteobacteria</taxon>
        <taxon>Rhodobacterales</taxon>
        <taxon>Paracoccaceae</taxon>
        <taxon>Haematobacter</taxon>
    </lineage>
</organism>
<feature type="domain" description="Bacterial virulence" evidence="2">
    <location>
        <begin position="258"/>
        <end position="440"/>
    </location>
</feature>
<dbReference type="SUPFAM" id="SSF53474">
    <property type="entry name" value="alpha/beta-Hydrolases"/>
    <property type="match status" value="2"/>
</dbReference>
<dbReference type="InterPro" id="IPR010333">
    <property type="entry name" value="VirJ"/>
</dbReference>
<dbReference type="OrthoDB" id="9807916at2"/>
<evidence type="ECO:0000313" key="4">
    <source>
        <dbReference type="Proteomes" id="UP000196878"/>
    </source>
</evidence>
<dbReference type="InterPro" id="IPR029058">
    <property type="entry name" value="AB_hydrolase_fold"/>
</dbReference>
<evidence type="ECO:0000259" key="2">
    <source>
        <dbReference type="Pfam" id="PF06057"/>
    </source>
</evidence>
<gene>
    <name evidence="3" type="ORF">CDV49_17750</name>
</gene>
<accession>A0A212A764</accession>
<feature type="chain" id="PRO_5012962208" evidence="1">
    <location>
        <begin position="23"/>
        <end position="442"/>
    </location>
</feature>
<comment type="caution">
    <text evidence="3">The sequence shown here is derived from an EMBL/GenBank/DDBJ whole genome shotgun (WGS) entry which is preliminary data.</text>
</comment>
<dbReference type="AlphaFoldDB" id="A0A212A764"/>
<sequence>MTYAKSVLTALVALLAVTPVHGQDAPPTVSAEGLTDVPFHMPAPLPQDGPKAVVVYFSDAAGWQAADDRMVAALTAEGSMVLAVDYARHMRELAAEEGDCLPVDGAISDLAQTAERQAGLQTYLPPILAGRGAGAAFAYAAVAEAPVASFAAAVGSGFDGKTALPRPVCRPDDLPAPGPMGFDPAVQRTAHLFAPEAVLSAVEEAASGQEEVTVEELDTDASEAQVAAAVSDIADSVKPFGDLPAVDVPATGGKPRALVIVISGDGGWRDLDKSVADWLAQHDVHAVGLDALRYFWSQRTPEELARDLATIAAKADPTGKLPVGLIGYSFGADTLPFAWPLLPQPLRDRTRLIGLLAPGPSTSFQVTVGGWLGLDSTGYDVPAAIAALPADRTICVSGDEEEDTACNDPRLAGFGKIQTTGGHHFDGDYDALAAKLMAKLLP</sequence>
<name>A0A212A764_9RHOB</name>
<dbReference type="Proteomes" id="UP000196878">
    <property type="component" value="Unassembled WGS sequence"/>
</dbReference>
<evidence type="ECO:0000313" key="3">
    <source>
        <dbReference type="EMBL" id="OWJ75214.1"/>
    </source>
</evidence>
<feature type="signal peptide" evidence="1">
    <location>
        <begin position="1"/>
        <end position="22"/>
    </location>
</feature>
<evidence type="ECO:0000256" key="1">
    <source>
        <dbReference type="SAM" id="SignalP"/>
    </source>
</evidence>